<dbReference type="InterPro" id="IPR051695">
    <property type="entry name" value="Phosphoglycerate_Mutase"/>
</dbReference>
<accession>A0A917ERF8</accession>
<organism evidence="4 5">
    <name type="scientific">Priestia taiwanensis</name>
    <dbReference type="NCBI Taxonomy" id="1347902"/>
    <lineage>
        <taxon>Bacteria</taxon>
        <taxon>Bacillati</taxon>
        <taxon>Bacillota</taxon>
        <taxon>Bacilli</taxon>
        <taxon>Bacillales</taxon>
        <taxon>Bacillaceae</taxon>
        <taxon>Priestia</taxon>
    </lineage>
</organism>
<comment type="caution">
    <text evidence="4">The sequence shown here is derived from an EMBL/GenBank/DDBJ whole genome shotgun (WGS) entry which is preliminary data.</text>
</comment>
<feature type="active site" description="Tele-phosphohistidine intermediate" evidence="2">
    <location>
        <position position="9"/>
    </location>
</feature>
<feature type="binding site" evidence="3">
    <location>
        <begin position="8"/>
        <end position="15"/>
    </location>
    <ligand>
        <name>substrate</name>
    </ligand>
</feature>
<dbReference type="RefSeq" id="WP_188388243.1">
    <property type="nucleotide sequence ID" value="NZ_BMFK01000001.1"/>
</dbReference>
<name>A0A917ERF8_9BACI</name>
<dbReference type="PANTHER" id="PTHR46517:SF1">
    <property type="entry name" value="FRUCTOSE-2,6-BISPHOSPHATASE TIGAR"/>
    <property type="match status" value="1"/>
</dbReference>
<reference evidence="4" key="1">
    <citation type="journal article" date="2014" name="Int. J. Syst. Evol. Microbiol.">
        <title>Complete genome sequence of Corynebacterium casei LMG S-19264T (=DSM 44701T), isolated from a smear-ripened cheese.</title>
        <authorList>
            <consortium name="US DOE Joint Genome Institute (JGI-PGF)"/>
            <person name="Walter F."/>
            <person name="Albersmeier A."/>
            <person name="Kalinowski J."/>
            <person name="Ruckert C."/>
        </authorList>
    </citation>
    <scope>NUCLEOTIDE SEQUENCE</scope>
    <source>
        <strain evidence="4">CGMCC 1.12698</strain>
    </source>
</reference>
<dbReference type="CDD" id="cd07067">
    <property type="entry name" value="HP_PGM_like"/>
    <property type="match status" value="1"/>
</dbReference>
<evidence type="ECO:0000256" key="2">
    <source>
        <dbReference type="PIRSR" id="PIRSR613078-1"/>
    </source>
</evidence>
<dbReference type="Gene3D" id="3.40.50.1240">
    <property type="entry name" value="Phosphoglycerate mutase-like"/>
    <property type="match status" value="1"/>
</dbReference>
<evidence type="ECO:0000313" key="4">
    <source>
        <dbReference type="EMBL" id="GGE70312.1"/>
    </source>
</evidence>
<dbReference type="GO" id="GO:0043456">
    <property type="term" value="P:regulation of pentose-phosphate shunt"/>
    <property type="evidence" value="ECO:0007669"/>
    <property type="project" value="TreeGrafter"/>
</dbReference>
<dbReference type="GO" id="GO:0004331">
    <property type="term" value="F:fructose-2,6-bisphosphate 2-phosphatase activity"/>
    <property type="evidence" value="ECO:0007669"/>
    <property type="project" value="TreeGrafter"/>
</dbReference>
<feature type="binding site" evidence="3">
    <location>
        <position position="58"/>
    </location>
    <ligand>
        <name>substrate</name>
    </ligand>
</feature>
<dbReference type="GO" id="GO:0005829">
    <property type="term" value="C:cytosol"/>
    <property type="evidence" value="ECO:0007669"/>
    <property type="project" value="TreeGrafter"/>
</dbReference>
<dbReference type="InterPro" id="IPR001345">
    <property type="entry name" value="PG/BPGM_mutase_AS"/>
</dbReference>
<dbReference type="Pfam" id="PF00300">
    <property type="entry name" value="His_Phos_1"/>
    <property type="match status" value="1"/>
</dbReference>
<dbReference type="PROSITE" id="PS00175">
    <property type="entry name" value="PG_MUTASE"/>
    <property type="match status" value="1"/>
</dbReference>
<dbReference type="PANTHER" id="PTHR46517">
    <property type="entry name" value="FRUCTOSE-2,6-BISPHOSPHATASE TIGAR"/>
    <property type="match status" value="1"/>
</dbReference>
<protein>
    <submittedName>
        <fullName evidence="4">Phosphatase</fullName>
    </submittedName>
</protein>
<feature type="active site" description="Proton donor/acceptor" evidence="2">
    <location>
        <position position="82"/>
    </location>
</feature>
<dbReference type="SUPFAM" id="SSF53254">
    <property type="entry name" value="Phosphoglycerate mutase-like"/>
    <property type="match status" value="1"/>
</dbReference>
<evidence type="ECO:0000256" key="1">
    <source>
        <dbReference type="ARBA" id="ARBA00022801"/>
    </source>
</evidence>
<evidence type="ECO:0000313" key="5">
    <source>
        <dbReference type="Proteomes" id="UP000605259"/>
    </source>
</evidence>
<proteinExistence type="predicted"/>
<sequence length="211" mass="24586">MTTIYLTRHGETEWNVRKKMQGWNDSPLTEKGIAYAQALGKSLQYVHFDAVFSSTSGRALSTTQHILGDRTFPIQTDERLKEMHLGDWEGRTQEEVKQHDATQLDYFWSQPTLYTPETGESYMDLYTRVLPFLHEIVEKYPNGTILLVTHAITLKSITRHYKNLPYEQIWDDPYIHGTSLTVFTVKDDNVTFLKDADMSHIEDFANEITYR</sequence>
<dbReference type="InterPro" id="IPR013078">
    <property type="entry name" value="His_Pase_superF_clade-1"/>
</dbReference>
<dbReference type="InterPro" id="IPR029033">
    <property type="entry name" value="His_PPase_superfam"/>
</dbReference>
<gene>
    <name evidence="4" type="primary">pgm</name>
    <name evidence="4" type="ORF">GCM10007140_20280</name>
</gene>
<reference evidence="4" key="2">
    <citation type="submission" date="2020-09" db="EMBL/GenBank/DDBJ databases">
        <authorList>
            <person name="Sun Q."/>
            <person name="Zhou Y."/>
        </authorList>
    </citation>
    <scope>NUCLEOTIDE SEQUENCE</scope>
    <source>
        <strain evidence="4">CGMCC 1.12698</strain>
    </source>
</reference>
<keyword evidence="5" id="KW-1185">Reference proteome</keyword>
<keyword evidence="1" id="KW-0378">Hydrolase</keyword>
<dbReference type="SMART" id="SM00855">
    <property type="entry name" value="PGAM"/>
    <property type="match status" value="1"/>
</dbReference>
<dbReference type="EMBL" id="BMFK01000001">
    <property type="protein sequence ID" value="GGE70312.1"/>
    <property type="molecule type" value="Genomic_DNA"/>
</dbReference>
<dbReference type="AlphaFoldDB" id="A0A917ERF8"/>
<dbReference type="Proteomes" id="UP000605259">
    <property type="component" value="Unassembled WGS sequence"/>
</dbReference>
<evidence type="ECO:0000256" key="3">
    <source>
        <dbReference type="PIRSR" id="PIRSR613078-2"/>
    </source>
</evidence>
<dbReference type="GO" id="GO:0045820">
    <property type="term" value="P:negative regulation of glycolytic process"/>
    <property type="evidence" value="ECO:0007669"/>
    <property type="project" value="TreeGrafter"/>
</dbReference>